<organism evidence="2 3">
    <name type="scientific">Hydrobacter penzbergensis</name>
    <dbReference type="NCBI Taxonomy" id="1235997"/>
    <lineage>
        <taxon>Bacteria</taxon>
        <taxon>Pseudomonadati</taxon>
        <taxon>Bacteroidota</taxon>
        <taxon>Chitinophagia</taxon>
        <taxon>Chitinophagales</taxon>
        <taxon>Chitinophagaceae</taxon>
        <taxon>Hydrobacter</taxon>
    </lineage>
</organism>
<proteinExistence type="predicted"/>
<gene>
    <name evidence="2" type="ORF">SAMN05444410_101102</name>
</gene>
<keyword evidence="1" id="KW-1133">Transmembrane helix</keyword>
<evidence type="ECO:0000256" key="1">
    <source>
        <dbReference type="SAM" id="Phobius"/>
    </source>
</evidence>
<feature type="transmembrane region" description="Helical" evidence="1">
    <location>
        <begin position="203"/>
        <end position="220"/>
    </location>
</feature>
<keyword evidence="1" id="KW-0472">Membrane</keyword>
<evidence type="ECO:0000313" key="2">
    <source>
        <dbReference type="EMBL" id="SDW04582.1"/>
    </source>
</evidence>
<name>A0A8X8LD79_9BACT</name>
<sequence>MITAKYIRLLLLGFGFALGCYIAFRFIGCNQHPAPAASITVKPPEAIRRELTNVTTPLQARVDSLNTHNLMLTGQLKRTEQALAVAKGQTNNLQQEIYTLLNRQPMDSPVTDTIGTLRDCDSLQRNVRTLLAADAQKDSLHEAVAAQLRLQVTNRDSVIQAEQSISRLFRTTLDTALLQQQVLQGQVDFYQKQYRRQKNKNKIAGAGLCIAAGILIHSLMQR</sequence>
<dbReference type="EMBL" id="FNNO01000001">
    <property type="protein sequence ID" value="SDW04582.1"/>
    <property type="molecule type" value="Genomic_DNA"/>
</dbReference>
<evidence type="ECO:0000313" key="3">
    <source>
        <dbReference type="Proteomes" id="UP000198711"/>
    </source>
</evidence>
<keyword evidence="3" id="KW-1185">Reference proteome</keyword>
<dbReference type="AlphaFoldDB" id="A0A8X8LD79"/>
<accession>A0A8X8LD79</accession>
<feature type="transmembrane region" description="Helical" evidence="1">
    <location>
        <begin position="6"/>
        <end position="24"/>
    </location>
</feature>
<dbReference type="Proteomes" id="UP000198711">
    <property type="component" value="Unassembled WGS sequence"/>
</dbReference>
<dbReference type="RefSeq" id="WP_092721298.1">
    <property type="nucleotide sequence ID" value="NZ_FNNO01000001.1"/>
</dbReference>
<comment type="caution">
    <text evidence="2">The sequence shown here is derived from an EMBL/GenBank/DDBJ whole genome shotgun (WGS) entry which is preliminary data.</text>
</comment>
<protein>
    <submittedName>
        <fullName evidence="2">Uncharacterized protein</fullName>
    </submittedName>
</protein>
<dbReference type="PROSITE" id="PS51257">
    <property type="entry name" value="PROKAR_LIPOPROTEIN"/>
    <property type="match status" value="1"/>
</dbReference>
<reference evidence="2 3" key="1">
    <citation type="submission" date="2016-10" db="EMBL/GenBank/DDBJ databases">
        <authorList>
            <person name="Varghese N."/>
            <person name="Submissions S."/>
        </authorList>
    </citation>
    <scope>NUCLEOTIDE SEQUENCE [LARGE SCALE GENOMIC DNA]</scope>
    <source>
        <strain evidence="2 3">DSM 25353</strain>
    </source>
</reference>
<keyword evidence="1" id="KW-0812">Transmembrane</keyword>